<comment type="caution">
    <text evidence="1">The sequence shown here is derived from an EMBL/GenBank/DDBJ whole genome shotgun (WGS) entry which is preliminary data.</text>
</comment>
<dbReference type="AlphaFoldDB" id="A0A1U7HX79"/>
<name>A0A1U7HX79_9CHRO</name>
<dbReference type="NCBIfam" id="TIGR02436">
    <property type="entry name" value="four helix bundle protein"/>
    <property type="match status" value="1"/>
</dbReference>
<dbReference type="InterPro" id="IPR036583">
    <property type="entry name" value="23S_rRNA_IVS_sf"/>
</dbReference>
<dbReference type="OrthoDB" id="160990at2"/>
<dbReference type="CDD" id="cd16377">
    <property type="entry name" value="23S_rRNA_IVP_like"/>
    <property type="match status" value="1"/>
</dbReference>
<protein>
    <submittedName>
        <fullName evidence="1">Four helix bundle protein</fullName>
    </submittedName>
</protein>
<dbReference type="EMBL" id="MRCC01000004">
    <property type="protein sequence ID" value="OKH28151.1"/>
    <property type="molecule type" value="Genomic_DNA"/>
</dbReference>
<dbReference type="Proteomes" id="UP000185984">
    <property type="component" value="Unassembled WGS sequence"/>
</dbReference>
<gene>
    <name evidence="1" type="ORF">NIES1031_06170</name>
</gene>
<dbReference type="RefSeq" id="WP_073548604.1">
    <property type="nucleotide sequence ID" value="NZ_CAWMVK010000034.1"/>
</dbReference>
<keyword evidence="2" id="KW-1185">Reference proteome</keyword>
<accession>A0A1U7HX79</accession>
<dbReference type="Gene3D" id="1.20.1440.60">
    <property type="entry name" value="23S rRNA-intervening sequence"/>
    <property type="match status" value="1"/>
</dbReference>
<sequence length="123" mass="13977">MGSFSYKDLKVWQNSMEAEHVYLLTQSFPRQETYGLTNQLQKAAISIPSNIAEGHTRDSTKEFLHFLSIALGSLAELKTQLLLAQKFKYLSMDNSKLLLLKTEETARMLRGLQKTLKAKLNSP</sequence>
<dbReference type="STRING" id="247279.NIES1031_06170"/>
<reference evidence="1 2" key="1">
    <citation type="submission" date="2016-11" db="EMBL/GenBank/DDBJ databases">
        <title>Draft Genome Sequences of Nine Cyanobacterial Strains from Diverse Habitats.</title>
        <authorList>
            <person name="Zhu T."/>
            <person name="Hou S."/>
            <person name="Lu X."/>
            <person name="Hess W.R."/>
        </authorList>
    </citation>
    <scope>NUCLEOTIDE SEQUENCE [LARGE SCALE GENOMIC DNA]</scope>
    <source>
        <strain evidence="1 2">5.2 s.c.1</strain>
    </source>
</reference>
<dbReference type="PANTHER" id="PTHR38471:SF2">
    <property type="entry name" value="FOUR HELIX BUNDLE PROTEIN"/>
    <property type="match status" value="1"/>
</dbReference>
<dbReference type="InterPro" id="IPR012657">
    <property type="entry name" value="23S_rRNA-intervening_sequence"/>
</dbReference>
<dbReference type="PANTHER" id="PTHR38471">
    <property type="entry name" value="FOUR HELIX BUNDLE PROTEIN"/>
    <property type="match status" value="1"/>
</dbReference>
<evidence type="ECO:0000313" key="2">
    <source>
        <dbReference type="Proteomes" id="UP000185984"/>
    </source>
</evidence>
<evidence type="ECO:0000313" key="1">
    <source>
        <dbReference type="EMBL" id="OKH28151.1"/>
    </source>
</evidence>
<organism evidence="1 2">
    <name type="scientific">Chroogloeocystis siderophila 5.2 s.c.1</name>
    <dbReference type="NCBI Taxonomy" id="247279"/>
    <lineage>
        <taxon>Bacteria</taxon>
        <taxon>Bacillati</taxon>
        <taxon>Cyanobacteriota</taxon>
        <taxon>Cyanophyceae</taxon>
        <taxon>Oscillatoriophycideae</taxon>
        <taxon>Chroococcales</taxon>
        <taxon>Chroococcaceae</taxon>
        <taxon>Chroogloeocystis</taxon>
    </lineage>
</organism>
<proteinExistence type="predicted"/>
<dbReference type="Pfam" id="PF05635">
    <property type="entry name" value="23S_rRNA_IVP"/>
    <property type="match status" value="1"/>
</dbReference>
<dbReference type="SUPFAM" id="SSF158446">
    <property type="entry name" value="IVS-encoded protein-like"/>
    <property type="match status" value="1"/>
</dbReference>